<dbReference type="EMBL" id="JBHRXP010000009">
    <property type="protein sequence ID" value="MFC3581870.1"/>
    <property type="molecule type" value="Genomic_DNA"/>
</dbReference>
<evidence type="ECO:0000256" key="4">
    <source>
        <dbReference type="ARBA" id="ARBA00022496"/>
    </source>
</evidence>
<keyword evidence="8 12" id="KW-0798">TonB box</keyword>
<gene>
    <name evidence="16" type="ORF">ACFONA_17000</name>
</gene>
<reference evidence="17" key="1">
    <citation type="journal article" date="2019" name="Int. J. Syst. Evol. Microbiol.">
        <title>The Global Catalogue of Microorganisms (GCM) 10K type strain sequencing project: providing services to taxonomists for standard genome sequencing and annotation.</title>
        <authorList>
            <consortium name="The Broad Institute Genomics Platform"/>
            <consortium name="The Broad Institute Genome Sequencing Center for Infectious Disease"/>
            <person name="Wu L."/>
            <person name="Ma J."/>
        </authorList>
    </citation>
    <scope>NUCLEOTIDE SEQUENCE [LARGE SCALE GENOMIC DNA]</scope>
    <source>
        <strain evidence="17">KCTC 42739</strain>
    </source>
</reference>
<dbReference type="InterPro" id="IPR036942">
    <property type="entry name" value="Beta-barrel_TonB_sf"/>
</dbReference>
<keyword evidence="4" id="KW-0410">Iron transport</keyword>
<dbReference type="PROSITE" id="PS52016">
    <property type="entry name" value="TONB_DEPENDENT_REC_3"/>
    <property type="match status" value="1"/>
</dbReference>
<evidence type="ECO:0000259" key="15">
    <source>
        <dbReference type="Pfam" id="PF07715"/>
    </source>
</evidence>
<keyword evidence="9 11" id="KW-0472">Membrane</keyword>
<evidence type="ECO:0000256" key="3">
    <source>
        <dbReference type="ARBA" id="ARBA00022452"/>
    </source>
</evidence>
<evidence type="ECO:0000256" key="11">
    <source>
        <dbReference type="PROSITE-ProRule" id="PRU01360"/>
    </source>
</evidence>
<keyword evidence="3 11" id="KW-1134">Transmembrane beta strand</keyword>
<dbReference type="InterPro" id="IPR039426">
    <property type="entry name" value="TonB-dep_rcpt-like"/>
</dbReference>
<evidence type="ECO:0000259" key="14">
    <source>
        <dbReference type="Pfam" id="PF00593"/>
    </source>
</evidence>
<evidence type="ECO:0000313" key="16">
    <source>
        <dbReference type="EMBL" id="MFC3581870.1"/>
    </source>
</evidence>
<dbReference type="InterPro" id="IPR012910">
    <property type="entry name" value="Plug_dom"/>
</dbReference>
<dbReference type="CDD" id="cd01347">
    <property type="entry name" value="ligand_gated_channel"/>
    <property type="match status" value="1"/>
</dbReference>
<comment type="similarity">
    <text evidence="11 12">Belongs to the TonB-dependent receptor family.</text>
</comment>
<evidence type="ECO:0000256" key="6">
    <source>
        <dbReference type="ARBA" id="ARBA00023004"/>
    </source>
</evidence>
<evidence type="ECO:0000256" key="13">
    <source>
        <dbReference type="SAM" id="SignalP"/>
    </source>
</evidence>
<keyword evidence="16" id="KW-0675">Receptor</keyword>
<dbReference type="InterPro" id="IPR000531">
    <property type="entry name" value="Beta-barrel_TonB"/>
</dbReference>
<evidence type="ECO:0000256" key="8">
    <source>
        <dbReference type="ARBA" id="ARBA00023077"/>
    </source>
</evidence>
<evidence type="ECO:0000256" key="2">
    <source>
        <dbReference type="ARBA" id="ARBA00022448"/>
    </source>
</evidence>
<name>A0ABV7SYN8_9SPHN</name>
<keyword evidence="10 11" id="KW-0998">Cell outer membrane</keyword>
<keyword evidence="6" id="KW-0408">Iron</keyword>
<keyword evidence="17" id="KW-1185">Reference proteome</keyword>
<organism evidence="16 17">
    <name type="scientific">Sphingomonas hylomeconis</name>
    <dbReference type="NCBI Taxonomy" id="1395958"/>
    <lineage>
        <taxon>Bacteria</taxon>
        <taxon>Pseudomonadati</taxon>
        <taxon>Pseudomonadota</taxon>
        <taxon>Alphaproteobacteria</taxon>
        <taxon>Sphingomonadales</taxon>
        <taxon>Sphingomonadaceae</taxon>
        <taxon>Sphingomonas</taxon>
    </lineage>
</organism>
<comment type="subcellular location">
    <subcellularLocation>
        <location evidence="1 11">Cell outer membrane</location>
        <topology evidence="1 11">Multi-pass membrane protein</topology>
    </subcellularLocation>
</comment>
<dbReference type="Pfam" id="PF00593">
    <property type="entry name" value="TonB_dep_Rec_b-barrel"/>
    <property type="match status" value="1"/>
</dbReference>
<protein>
    <submittedName>
        <fullName evidence="16">TonB-dependent receptor</fullName>
    </submittedName>
</protein>
<evidence type="ECO:0000256" key="7">
    <source>
        <dbReference type="ARBA" id="ARBA00023065"/>
    </source>
</evidence>
<evidence type="ECO:0000256" key="10">
    <source>
        <dbReference type="ARBA" id="ARBA00023237"/>
    </source>
</evidence>
<accession>A0ABV7SYN8</accession>
<dbReference type="PANTHER" id="PTHR32552:SF81">
    <property type="entry name" value="TONB-DEPENDENT OUTER MEMBRANE RECEPTOR"/>
    <property type="match status" value="1"/>
</dbReference>
<keyword evidence="5 11" id="KW-0812">Transmembrane</keyword>
<dbReference type="Gene3D" id="2.40.170.20">
    <property type="entry name" value="TonB-dependent receptor, beta-barrel domain"/>
    <property type="match status" value="1"/>
</dbReference>
<dbReference type="PANTHER" id="PTHR32552">
    <property type="entry name" value="FERRICHROME IRON RECEPTOR-RELATED"/>
    <property type="match status" value="1"/>
</dbReference>
<evidence type="ECO:0000313" key="17">
    <source>
        <dbReference type="Proteomes" id="UP001595713"/>
    </source>
</evidence>
<sequence length="746" mass="81116">MISYRSLLCAATALGSLAAMPAGAQTATTVASPEVEDPQAAGIADVVVTARRREETLQSAPVTVTAFTNAQLQEKGINDFAKLAQATPGVNFDAFPRAAPRPFFRGIGSANQGAGGDPSSVAFLDGVYLGRAAMLGIDFFDMQRIEVLKGPQGTLFGKNVVGGAINFITAKPTRDAEAQVQFTAGEFKQLNGNVMLNVPITDTIATRIVLGAVSNDGFRKTPIGRPLDDENKISARFQTMFGLGSSTTFLISADIADQDLAQGSRFNVRRLAFNPTRPNAGFDDYNKPRVADPDRYGFIKTSTGGVRGELNTDVLGFATLTATAAWRTLDYDSSDDLDGATAAVNAATGVLAPAIQVLAKEQADSFSAETRLTSLGSGPFSWVAGLYYNRDDIDRERESETAVIDNSENRFVAHSRNRSYAAFGEAQYKFDFGLGLFGGARYTDEKKTYEVTRLTGDPALPTVSYSTVGSPGVTRQKLVTYRVGADFRVNDNIFVFGTVSTGFKSGAFQEQPGSAVLARVATAPEKVTNYEAGIKTDWLDRRLRFNVSVFQAKYRDLQTIQVIPDATAGPGGTRVSTDTGDATIKGIESELVLAPVEFVDLTARYTYLHPFFDRLTQTSAILADGSAVQRNLAGSRLSRTPQHAVTADLGFTSPKWDWGWLRAVVSLDYQSDIFDDNDNDFIEYRRPRTLWDASVTYHADERFSARLWVRNLTDKEYRVYNVDQANGLFVQYGAPRQIGVTLDARF</sequence>
<dbReference type="RefSeq" id="WP_261294705.1">
    <property type="nucleotide sequence ID" value="NZ_JANQBK010000009.1"/>
</dbReference>
<feature type="chain" id="PRO_5047303044" evidence="13">
    <location>
        <begin position="25"/>
        <end position="746"/>
    </location>
</feature>
<comment type="caution">
    <text evidence="16">The sequence shown here is derived from an EMBL/GenBank/DDBJ whole genome shotgun (WGS) entry which is preliminary data.</text>
</comment>
<evidence type="ECO:0000256" key="5">
    <source>
        <dbReference type="ARBA" id="ARBA00022692"/>
    </source>
</evidence>
<keyword evidence="2 11" id="KW-0813">Transport</keyword>
<dbReference type="SUPFAM" id="SSF56935">
    <property type="entry name" value="Porins"/>
    <property type="match status" value="1"/>
</dbReference>
<keyword evidence="7" id="KW-0406">Ion transport</keyword>
<feature type="signal peptide" evidence="13">
    <location>
        <begin position="1"/>
        <end position="24"/>
    </location>
</feature>
<feature type="domain" description="TonB-dependent receptor plug" evidence="15">
    <location>
        <begin position="57"/>
        <end position="164"/>
    </location>
</feature>
<dbReference type="Proteomes" id="UP001595713">
    <property type="component" value="Unassembled WGS sequence"/>
</dbReference>
<dbReference type="Pfam" id="PF07715">
    <property type="entry name" value="Plug"/>
    <property type="match status" value="1"/>
</dbReference>
<evidence type="ECO:0000256" key="1">
    <source>
        <dbReference type="ARBA" id="ARBA00004571"/>
    </source>
</evidence>
<feature type="domain" description="TonB-dependent receptor-like beta-barrel" evidence="14">
    <location>
        <begin position="265"/>
        <end position="712"/>
    </location>
</feature>
<evidence type="ECO:0000256" key="9">
    <source>
        <dbReference type="ARBA" id="ARBA00023136"/>
    </source>
</evidence>
<keyword evidence="13" id="KW-0732">Signal</keyword>
<proteinExistence type="inferred from homology"/>
<evidence type="ECO:0000256" key="12">
    <source>
        <dbReference type="RuleBase" id="RU003357"/>
    </source>
</evidence>